<dbReference type="EMBL" id="JAOPJF010000013">
    <property type="protein sequence ID" value="KAK1147253.1"/>
    <property type="molecule type" value="Genomic_DNA"/>
</dbReference>
<comment type="caution">
    <text evidence="1">The sequence shown here is derived from an EMBL/GenBank/DDBJ whole genome shotgun (WGS) entry which is preliminary data.</text>
</comment>
<proteinExistence type="predicted"/>
<evidence type="ECO:0000313" key="2">
    <source>
        <dbReference type="Proteomes" id="UP001177260"/>
    </source>
</evidence>
<organism evidence="1 2">
    <name type="scientific">Aspergillus melleus</name>
    <dbReference type="NCBI Taxonomy" id="138277"/>
    <lineage>
        <taxon>Eukaryota</taxon>
        <taxon>Fungi</taxon>
        <taxon>Dikarya</taxon>
        <taxon>Ascomycota</taxon>
        <taxon>Pezizomycotina</taxon>
        <taxon>Eurotiomycetes</taxon>
        <taxon>Eurotiomycetidae</taxon>
        <taxon>Eurotiales</taxon>
        <taxon>Aspergillaceae</taxon>
        <taxon>Aspergillus</taxon>
        <taxon>Aspergillus subgen. Circumdati</taxon>
    </lineage>
</organism>
<reference evidence="1 2" key="1">
    <citation type="journal article" date="2023" name="ACS Omega">
        <title>Identification of the Neoaspergillic Acid Biosynthesis Gene Cluster by Establishing an In Vitro CRISPR-Ribonucleoprotein Genetic System in Aspergillus melleus.</title>
        <authorList>
            <person name="Yuan B."/>
            <person name="Grau M.F."/>
            <person name="Murata R.M."/>
            <person name="Torok T."/>
            <person name="Venkateswaran K."/>
            <person name="Stajich J.E."/>
            <person name="Wang C.C.C."/>
        </authorList>
    </citation>
    <scope>NUCLEOTIDE SEQUENCE [LARGE SCALE GENOMIC DNA]</scope>
    <source>
        <strain evidence="1 2">IMV 1140</strain>
    </source>
</reference>
<accession>A0ACC3B9T2</accession>
<dbReference type="Proteomes" id="UP001177260">
    <property type="component" value="Unassembled WGS sequence"/>
</dbReference>
<sequence>MVSYDPPYGFPLRRNGTCLSSETSCGRTWDNFHACCPGNSVCPGATQAIPNNVCCPSEADCTAPLKESPHCAIANATMYDHTGYFCCLGEQTGFWTHSPKDAVGCSDGVPNNRSYSILNSIPYNISGAATLTSSTSTTPASTTLSTSAAASATTTSASNSSTGSSSNHGGAIAGGVIGGVGGLAVVGAFIWYLLRRRQRNQPVPPPAGEPGALHQYQNLHPRELHGHSVPAELDTMNDTHIHELPAEK</sequence>
<name>A0ACC3B9T2_9EURO</name>
<keyword evidence="2" id="KW-1185">Reference proteome</keyword>
<protein>
    <submittedName>
        <fullName evidence="1">Uncharacterized protein</fullName>
    </submittedName>
</protein>
<gene>
    <name evidence="1" type="ORF">N8T08_001992</name>
</gene>
<evidence type="ECO:0000313" key="1">
    <source>
        <dbReference type="EMBL" id="KAK1147253.1"/>
    </source>
</evidence>